<accession>A0A0F5JXJ3</accession>
<proteinExistence type="predicted"/>
<dbReference type="PATRIC" id="fig|28092.6.peg.4001"/>
<dbReference type="Gene3D" id="1.10.10.640">
    <property type="entry name" value="phospholipid-binding protein"/>
    <property type="match status" value="1"/>
</dbReference>
<evidence type="ECO:0000313" key="2">
    <source>
        <dbReference type="Proteomes" id="UP000033618"/>
    </source>
</evidence>
<dbReference type="Gene3D" id="3.10.450.50">
    <property type="match status" value="1"/>
</dbReference>
<dbReference type="PANTHER" id="PTHR36573">
    <property type="entry name" value="INTERMEMBRANE PHOSPHOLIPID TRANSPORT SYSTEM BINDING PROTEIN MLAC"/>
    <property type="match status" value="1"/>
</dbReference>
<name>A0A0F5JXJ3_9BURK</name>
<keyword evidence="2" id="KW-1185">Reference proteome</keyword>
<comment type="caution">
    <text evidence="1">The sequence shown here is derived from an EMBL/GenBank/DDBJ whole genome shotgun (WGS) entry which is preliminary data.</text>
</comment>
<organism evidence="1 2">
    <name type="scientific">Robbsia andropogonis</name>
    <dbReference type="NCBI Taxonomy" id="28092"/>
    <lineage>
        <taxon>Bacteria</taxon>
        <taxon>Pseudomonadati</taxon>
        <taxon>Pseudomonadota</taxon>
        <taxon>Betaproteobacteria</taxon>
        <taxon>Burkholderiales</taxon>
        <taxon>Burkholderiaceae</taxon>
        <taxon>Robbsia</taxon>
    </lineage>
</organism>
<dbReference type="PIRSF" id="PIRSF004649">
    <property type="entry name" value="MlaC"/>
    <property type="match status" value="1"/>
</dbReference>
<sequence>MAQVHATAKAGTSVDDSTPQSLIETLSASILHTIKADPQIKAGDTHRIEQVVNTQLLPYTDFRKTTRLALGPAWRDATEAQRDDLVQQFELLLIHLYAGAAAKVGDQTVNVKPVRVAADATDVVVQTDVISGGQPYPVAYRLEKGANGWRIYDVNVANLWLIAAYRPQFTSKVQASGVQGLIAFLQRRNKELAQQGAGTP</sequence>
<dbReference type="InterPro" id="IPR008869">
    <property type="entry name" value="MlaC/ttg2D"/>
</dbReference>
<evidence type="ECO:0000313" key="1">
    <source>
        <dbReference type="EMBL" id="KKB62538.1"/>
    </source>
</evidence>
<dbReference type="AlphaFoldDB" id="A0A0F5JXJ3"/>
<evidence type="ECO:0008006" key="3">
    <source>
        <dbReference type="Google" id="ProtNLM"/>
    </source>
</evidence>
<protein>
    <recommendedName>
        <fullName evidence="3">ABC transporter</fullName>
    </recommendedName>
</protein>
<reference evidence="1 2" key="1">
    <citation type="submission" date="2015-03" db="EMBL/GenBank/DDBJ databases">
        <title>Draft Genome Sequence of Burkholderia andropogonis type strain ICMP2807, isolated from Sorghum bicolor.</title>
        <authorList>
            <person name="Lopes-Santos L."/>
            <person name="Castro D.B."/>
            <person name="Ottoboni L.M."/>
            <person name="Park D."/>
            <person name="Weirc B.S."/>
            <person name="Destefano S.A."/>
        </authorList>
    </citation>
    <scope>NUCLEOTIDE SEQUENCE [LARGE SCALE GENOMIC DNA]</scope>
    <source>
        <strain evidence="1 2">ICMP2807</strain>
    </source>
</reference>
<dbReference type="Proteomes" id="UP000033618">
    <property type="component" value="Unassembled WGS sequence"/>
</dbReference>
<dbReference type="PANTHER" id="PTHR36573:SF1">
    <property type="entry name" value="INTERMEMBRANE PHOSPHOLIPID TRANSPORT SYSTEM BINDING PROTEIN MLAC"/>
    <property type="match status" value="1"/>
</dbReference>
<dbReference type="EMBL" id="LAQU01000019">
    <property type="protein sequence ID" value="KKB62538.1"/>
    <property type="molecule type" value="Genomic_DNA"/>
</dbReference>
<dbReference type="Pfam" id="PF05494">
    <property type="entry name" value="MlaC"/>
    <property type="match status" value="1"/>
</dbReference>
<dbReference type="STRING" id="28092.WM40_16990"/>
<gene>
    <name evidence="1" type="ORF">WM40_16990</name>
</gene>